<reference evidence="2 3" key="1">
    <citation type="journal article" date="2019" name="Int. J. Syst. Evol. Microbiol.">
        <title>The Global Catalogue of Microorganisms (GCM) 10K type strain sequencing project: providing services to taxonomists for standard genome sequencing and annotation.</title>
        <authorList>
            <consortium name="The Broad Institute Genomics Platform"/>
            <consortium name="The Broad Institute Genome Sequencing Center for Infectious Disease"/>
            <person name="Wu L."/>
            <person name="Ma J."/>
        </authorList>
    </citation>
    <scope>NUCLEOTIDE SEQUENCE [LARGE SCALE GENOMIC DNA]</scope>
    <source>
        <strain evidence="2 3">JCM 3367</strain>
    </source>
</reference>
<gene>
    <name evidence="2" type="ORF">GCM10010201_24920</name>
</gene>
<feature type="region of interest" description="Disordered" evidence="1">
    <location>
        <begin position="66"/>
        <end position="111"/>
    </location>
</feature>
<comment type="caution">
    <text evidence="2">The sequence shown here is derived from an EMBL/GenBank/DDBJ whole genome shotgun (WGS) entry which is preliminary data.</text>
</comment>
<sequence length="111" mass="11734">MHRPAAEDPQLTDDQNELLAVMRRNTKNMHNMIDKLLGMATLRAGDIAVTRQPTDLTAICRDAARSAQAASVPVNLNTPTTTPPAYDRSSTNSAAPPTTAATSGSTCNPTS</sequence>
<keyword evidence="3" id="KW-1185">Reference proteome</keyword>
<proteinExistence type="predicted"/>
<organism evidence="2 3">
    <name type="scientific">Pilimelia columellifera subsp. columellifera</name>
    <dbReference type="NCBI Taxonomy" id="706583"/>
    <lineage>
        <taxon>Bacteria</taxon>
        <taxon>Bacillati</taxon>
        <taxon>Actinomycetota</taxon>
        <taxon>Actinomycetes</taxon>
        <taxon>Micromonosporales</taxon>
        <taxon>Micromonosporaceae</taxon>
        <taxon>Pilimelia</taxon>
    </lineage>
</organism>
<evidence type="ECO:0000256" key="1">
    <source>
        <dbReference type="SAM" id="MobiDB-lite"/>
    </source>
</evidence>
<name>A0ABN3NMW7_9ACTN</name>
<protein>
    <submittedName>
        <fullName evidence="2">Uncharacterized protein</fullName>
    </submittedName>
</protein>
<accession>A0ABN3NMW7</accession>
<feature type="compositionally biased region" description="Low complexity" evidence="1">
    <location>
        <begin position="78"/>
        <end position="111"/>
    </location>
</feature>
<dbReference type="Proteomes" id="UP001499978">
    <property type="component" value="Unassembled WGS sequence"/>
</dbReference>
<evidence type="ECO:0000313" key="2">
    <source>
        <dbReference type="EMBL" id="GAA2525282.1"/>
    </source>
</evidence>
<evidence type="ECO:0000313" key="3">
    <source>
        <dbReference type="Proteomes" id="UP001499978"/>
    </source>
</evidence>
<dbReference type="EMBL" id="BAAARY010000011">
    <property type="protein sequence ID" value="GAA2525282.1"/>
    <property type="molecule type" value="Genomic_DNA"/>
</dbReference>
<dbReference type="RefSeq" id="WP_344172496.1">
    <property type="nucleotide sequence ID" value="NZ_BAAARY010000011.1"/>
</dbReference>